<keyword evidence="2" id="KW-1185">Reference proteome</keyword>
<dbReference type="WormBase" id="SRAE_0000058900">
    <property type="protein sequence ID" value="SRP02424"/>
    <property type="gene ID" value="WBGene00256335"/>
</dbReference>
<reference evidence="1" key="1">
    <citation type="submission" date="2014-09" db="EMBL/GenBank/DDBJ databases">
        <authorList>
            <person name="Aslett A.Martin."/>
        </authorList>
    </citation>
    <scope>NUCLEOTIDE SEQUENCE</scope>
    <source>
        <strain evidence="1">ED321 Heterogonic</strain>
    </source>
</reference>
<protein>
    <submittedName>
        <fullName evidence="1 3">Uncharacterized protein</fullName>
    </submittedName>
</protein>
<organism evidence="1">
    <name type="scientific">Strongyloides ratti</name>
    <name type="common">Parasitic roundworm</name>
    <dbReference type="NCBI Taxonomy" id="34506"/>
    <lineage>
        <taxon>Eukaryota</taxon>
        <taxon>Metazoa</taxon>
        <taxon>Ecdysozoa</taxon>
        <taxon>Nematoda</taxon>
        <taxon>Chromadorea</taxon>
        <taxon>Rhabditida</taxon>
        <taxon>Tylenchina</taxon>
        <taxon>Panagrolaimomorpha</taxon>
        <taxon>Strongyloidoidea</taxon>
        <taxon>Strongyloididae</taxon>
        <taxon>Strongyloides</taxon>
    </lineage>
</organism>
<dbReference type="Proteomes" id="UP000035682">
    <property type="component" value="Unplaced"/>
</dbReference>
<dbReference type="AlphaFoldDB" id="A0A090KVC1"/>
<gene>
    <name evidence="1 3 4" type="ORF">SRAE_0000058900</name>
</gene>
<proteinExistence type="predicted"/>
<name>A0A090KVC1_STRRB</name>
<reference evidence="3" key="3">
    <citation type="submission" date="2020-12" db="UniProtKB">
        <authorList>
            <consortium name="WormBaseParasite"/>
        </authorList>
    </citation>
    <scope>IDENTIFICATION</scope>
</reference>
<evidence type="ECO:0000313" key="2">
    <source>
        <dbReference type="Proteomes" id="UP000035682"/>
    </source>
</evidence>
<reference evidence="2" key="2">
    <citation type="submission" date="2014-09" db="EMBL/GenBank/DDBJ databases">
        <authorList>
            <person name="Martin A.A."/>
        </authorList>
    </citation>
    <scope>NUCLEOTIDE SEQUENCE</scope>
    <source>
        <strain evidence="2">ED321</strain>
    </source>
</reference>
<dbReference type="EMBL" id="LN609408">
    <property type="protein sequence ID" value="CEF61465.1"/>
    <property type="molecule type" value="Genomic_DNA"/>
</dbReference>
<dbReference type="CTD" id="36373833"/>
<dbReference type="WBParaSite" id="SRAE_0000058900.1">
    <property type="protein sequence ID" value="SRAE_0000058900.1"/>
    <property type="gene ID" value="WBGene00256335"/>
</dbReference>
<evidence type="ECO:0000313" key="4">
    <source>
        <dbReference type="WormBase" id="SRAE_0000058900"/>
    </source>
</evidence>
<accession>A0A090KVC1</accession>
<dbReference type="GeneID" id="36373833"/>
<evidence type="ECO:0000313" key="1">
    <source>
        <dbReference type="EMBL" id="CEF61465.1"/>
    </source>
</evidence>
<evidence type="ECO:0000313" key="3">
    <source>
        <dbReference type="WBParaSite" id="SRAE_0000058900.1"/>
    </source>
</evidence>
<dbReference type="RefSeq" id="XP_024500674.1">
    <property type="nucleotide sequence ID" value="XM_024646499.1"/>
</dbReference>
<sequence>MEHSRINNGKSSIGFEKLGSHDLLVWIKSTTTCIHNLTSLAKASSILRNFLGNGMDSLPNKLKSFKLYFNDYLTVLELCNRAKLLIKRFFNCSAKECEIRCLLLAVLRAFTFFIQDWLKYVEVVNLDSLKHFELANCNLLTRCEHSNKIKSFTQPSNRDMKIKVEDKSGFLVSSVPK</sequence>